<feature type="region of interest" description="Disordered" evidence="1">
    <location>
        <begin position="1"/>
        <end position="25"/>
    </location>
</feature>
<keyword evidence="2" id="KW-0812">Transmembrane</keyword>
<evidence type="ECO:0000256" key="2">
    <source>
        <dbReference type="SAM" id="Phobius"/>
    </source>
</evidence>
<organism evidence="3">
    <name type="scientific">uncultured Thermomicrobiales bacterium</name>
    <dbReference type="NCBI Taxonomy" id="1645740"/>
    <lineage>
        <taxon>Bacteria</taxon>
        <taxon>Pseudomonadati</taxon>
        <taxon>Thermomicrobiota</taxon>
        <taxon>Thermomicrobia</taxon>
        <taxon>Thermomicrobiales</taxon>
        <taxon>environmental samples</taxon>
    </lineage>
</organism>
<dbReference type="AlphaFoldDB" id="A0A6J4V9I5"/>
<feature type="transmembrane region" description="Helical" evidence="2">
    <location>
        <begin position="113"/>
        <end position="133"/>
    </location>
</feature>
<evidence type="ECO:0000256" key="1">
    <source>
        <dbReference type="SAM" id="MobiDB-lite"/>
    </source>
</evidence>
<name>A0A6J4V9I5_9BACT</name>
<accession>A0A6J4V9I5</accession>
<protein>
    <recommendedName>
        <fullName evidence="4">Phage holin family protein</fullName>
    </recommendedName>
</protein>
<dbReference type="Pfam" id="PF07332">
    <property type="entry name" value="Phage_holin_3_6"/>
    <property type="match status" value="1"/>
</dbReference>
<keyword evidence="2" id="KW-1133">Transmembrane helix</keyword>
<dbReference type="EMBL" id="CADCWG010000218">
    <property type="protein sequence ID" value="CAA9567995.1"/>
    <property type="molecule type" value="Genomic_DNA"/>
</dbReference>
<keyword evidence="2" id="KW-0472">Membrane</keyword>
<proteinExistence type="predicted"/>
<dbReference type="InterPro" id="IPR009937">
    <property type="entry name" value="Phage_holin_3_6"/>
</dbReference>
<evidence type="ECO:0000313" key="3">
    <source>
        <dbReference type="EMBL" id="CAA9567995.1"/>
    </source>
</evidence>
<gene>
    <name evidence="3" type="ORF">AVDCRST_MAG49-3196</name>
</gene>
<sequence length="168" mass="17314">MGRRQGQSTGQAQGGGQAQGVPNLGETVNQVRDTVTGGGQGEGIGELVGGVVKDLQDMVRGEVQLAKTELKESAVGAGKGIGFLVGSALLGTIGFTFLMLALTELLDDLMPRWAAAGVVALGLLALAGILALLGKRALSSGALTPYQTIDTLKEDKEWAQQQINSVKR</sequence>
<feature type="compositionally biased region" description="Low complexity" evidence="1">
    <location>
        <begin position="1"/>
        <end position="11"/>
    </location>
</feature>
<reference evidence="3" key="1">
    <citation type="submission" date="2020-02" db="EMBL/GenBank/DDBJ databases">
        <authorList>
            <person name="Meier V. D."/>
        </authorList>
    </citation>
    <scope>NUCLEOTIDE SEQUENCE</scope>
    <source>
        <strain evidence="3">AVDCRST_MAG49</strain>
    </source>
</reference>
<feature type="transmembrane region" description="Helical" evidence="2">
    <location>
        <begin position="81"/>
        <end position="101"/>
    </location>
</feature>
<evidence type="ECO:0008006" key="4">
    <source>
        <dbReference type="Google" id="ProtNLM"/>
    </source>
</evidence>